<sequence length="573" mass="63510">MKNRILIIISCFLAVLNSNTLSAQIDPGRNFDLQRFIDKEISNGKKEIVIPPGRYRVKPNGNTHLLFENLNDITILANDVELICTETVQAINITNCKNLKIQGLAVDYDPLPFTQGRIVEMSDDKTQLTVDILEGYTTNLRNDKLEIYSPKTGELVTRTYYSVTYDVDEANRRVVFTKKPQANEQHSFEEIGDIIVFDTYNKRFSPHSILMRDSEGLVLDGITVYSGTTFAFFEMSCNGSKYVNCKVDRRPLESDIKPREVKRMRSNNADGFHSKSAEVGPSYRNCLARYNGDDGFAISGQYHVITATNENIITVVGKSGKTPDIKVGDPVELVSYDGSRLEDATVLSIKKGRALNAEEKKFLGTQKFLAESGKTKDAPNVYLIEIDRPINLPLGSVIASANKLGNGFEIIECIAGPNRSRGIIAKASNGTIANNQLISNWGMGIKCSPEHQWLEAGSGNNLMIINNIVKYCRDVGIAVYAFGGNGQVGTAGAHNNITIQGNTVSESINPGFGITSTIGLKFLDNKVISPDNTNLLPWRRDFGRDKDSNRTVYLENVENIEENFGLKILVHEK</sequence>
<dbReference type="InterPro" id="IPR011050">
    <property type="entry name" value="Pectin_lyase_fold/virulence"/>
</dbReference>
<reference evidence="3" key="1">
    <citation type="submission" date="2017-01" db="EMBL/GenBank/DDBJ databases">
        <authorList>
            <person name="Varghese N."/>
            <person name="Submissions S."/>
        </authorList>
    </citation>
    <scope>NUCLEOTIDE SEQUENCE [LARGE SCALE GENOMIC DNA]</scope>
    <source>
        <strain evidence="3">DSM 46698</strain>
    </source>
</reference>
<dbReference type="EMBL" id="FTOP01000004">
    <property type="protein sequence ID" value="SIS78620.1"/>
    <property type="molecule type" value="Genomic_DNA"/>
</dbReference>
<feature type="chain" id="PRO_5013043289" evidence="1">
    <location>
        <begin position="24"/>
        <end position="573"/>
    </location>
</feature>
<dbReference type="AlphaFoldDB" id="A0A1N7LXR9"/>
<dbReference type="OrthoDB" id="9807299at2"/>
<evidence type="ECO:0000313" key="3">
    <source>
        <dbReference type="Proteomes" id="UP000186026"/>
    </source>
</evidence>
<keyword evidence="3" id="KW-1185">Reference proteome</keyword>
<dbReference type="RefSeq" id="WP_076499897.1">
    <property type="nucleotide sequence ID" value="NZ_FTOP01000004.1"/>
</dbReference>
<name>A0A1N7LXR9_9BACT</name>
<evidence type="ECO:0000313" key="2">
    <source>
        <dbReference type="EMBL" id="SIS78620.1"/>
    </source>
</evidence>
<dbReference type="SUPFAM" id="SSF51126">
    <property type="entry name" value="Pectin lyase-like"/>
    <property type="match status" value="1"/>
</dbReference>
<gene>
    <name evidence="2" type="ORF">SAMN05421761_104204</name>
</gene>
<feature type="signal peptide" evidence="1">
    <location>
        <begin position="1"/>
        <end position="23"/>
    </location>
</feature>
<keyword evidence="1" id="KW-0732">Signal</keyword>
<dbReference type="InterPro" id="IPR012334">
    <property type="entry name" value="Pectin_lyas_fold"/>
</dbReference>
<protein>
    <submittedName>
        <fullName evidence="2">Right handed beta helix region</fullName>
    </submittedName>
</protein>
<dbReference type="SMART" id="SM00710">
    <property type="entry name" value="PbH1"/>
    <property type="match status" value="4"/>
</dbReference>
<dbReference type="InterPro" id="IPR006626">
    <property type="entry name" value="PbH1"/>
</dbReference>
<evidence type="ECO:0000256" key="1">
    <source>
        <dbReference type="SAM" id="SignalP"/>
    </source>
</evidence>
<dbReference type="STRING" id="529505.SAMN05421761_104204"/>
<dbReference type="Gene3D" id="2.160.20.10">
    <property type="entry name" value="Single-stranded right-handed beta-helix, Pectin lyase-like"/>
    <property type="match status" value="2"/>
</dbReference>
<organism evidence="2 3">
    <name type="scientific">Belliella pelovolcani</name>
    <dbReference type="NCBI Taxonomy" id="529505"/>
    <lineage>
        <taxon>Bacteria</taxon>
        <taxon>Pseudomonadati</taxon>
        <taxon>Bacteroidota</taxon>
        <taxon>Cytophagia</taxon>
        <taxon>Cytophagales</taxon>
        <taxon>Cyclobacteriaceae</taxon>
        <taxon>Belliella</taxon>
    </lineage>
</organism>
<accession>A0A1N7LXR9</accession>
<proteinExistence type="predicted"/>
<dbReference type="Proteomes" id="UP000186026">
    <property type="component" value="Unassembled WGS sequence"/>
</dbReference>